<evidence type="ECO:0000256" key="11">
    <source>
        <dbReference type="ARBA" id="ARBA00023242"/>
    </source>
</evidence>
<feature type="domain" description="C2H2-type" evidence="14">
    <location>
        <begin position="696"/>
        <end position="723"/>
    </location>
</feature>
<feature type="compositionally biased region" description="Basic and acidic residues" evidence="13">
    <location>
        <begin position="1829"/>
        <end position="1838"/>
    </location>
</feature>
<protein>
    <submittedName>
        <fullName evidence="15">Zinc finger protein 292a</fullName>
    </submittedName>
</protein>
<name>A0A3B4V0R6_SERDU</name>
<feature type="region of interest" description="Disordered" evidence="13">
    <location>
        <begin position="824"/>
        <end position="843"/>
    </location>
</feature>
<keyword evidence="10" id="KW-0804">Transcription</keyword>
<dbReference type="RefSeq" id="XP_022606287.1">
    <property type="nucleotide sequence ID" value="XM_022750566.1"/>
</dbReference>
<dbReference type="OMA" id="CYPDAFN"/>
<evidence type="ECO:0000256" key="1">
    <source>
        <dbReference type="ARBA" id="ARBA00004123"/>
    </source>
</evidence>
<feature type="region of interest" description="Disordered" evidence="13">
    <location>
        <begin position="1051"/>
        <end position="1079"/>
    </location>
</feature>
<dbReference type="Gene3D" id="3.30.160.60">
    <property type="entry name" value="Classic Zinc Finger"/>
    <property type="match status" value="6"/>
</dbReference>
<feature type="domain" description="C2H2-type" evidence="14">
    <location>
        <begin position="724"/>
        <end position="753"/>
    </location>
</feature>
<dbReference type="InterPro" id="IPR058902">
    <property type="entry name" value="zf_C2H2_ZNF292/Rlf"/>
</dbReference>
<dbReference type="KEGG" id="sdu:111225592"/>
<feature type="region of interest" description="Disordered" evidence="13">
    <location>
        <begin position="2157"/>
        <end position="2265"/>
    </location>
</feature>
<evidence type="ECO:0000256" key="7">
    <source>
        <dbReference type="ARBA" id="ARBA00022833"/>
    </source>
</evidence>
<dbReference type="GO" id="GO:0000981">
    <property type="term" value="F:DNA-binding transcription factor activity, RNA polymerase II-specific"/>
    <property type="evidence" value="ECO:0007669"/>
    <property type="project" value="TreeGrafter"/>
</dbReference>
<evidence type="ECO:0000313" key="15">
    <source>
        <dbReference type="Ensembl" id="ENSSDUP00000024311.1"/>
    </source>
</evidence>
<feature type="region of interest" description="Disordered" evidence="13">
    <location>
        <begin position="903"/>
        <end position="966"/>
    </location>
</feature>
<dbReference type="PANTHER" id="PTHR15507:SF14">
    <property type="entry name" value="ZINC FINGER PROTEIN 292"/>
    <property type="match status" value="1"/>
</dbReference>
<dbReference type="InterPro" id="IPR036236">
    <property type="entry name" value="Znf_C2H2_sf"/>
</dbReference>
<feature type="domain" description="C2H2-type" evidence="14">
    <location>
        <begin position="655"/>
        <end position="684"/>
    </location>
</feature>
<sequence length="2385" mass="266705">MAEGETEKEYDTRKAIEELRERFQGLTTALKESSQSPLEASLHFCQEFCQVLVEHAGRWKTDEDPLPLLEVYTVAILSFAKAASCLSSECENVPLLLEKLALSCAELLLLLPHHVPGALWEEFQSSMKLAHSLLQESGSTQLCLLAVLAQQDGVWSNTTLSSILSNQIPQTEQVHEYLELEGPTLLNMRIKHLIKVESVDKAAVLAKMCSEYPGYEGKGNFKQTYLLCICMTKNQEQLMEEIASIDCKDALEMICNLESEGDEKGALCLCSAFLKRQLLQGDVYCAWELTLFWSKLLMRLESSADAFLGQSKEMALLCRSVCHILFLIKVIQNEVGEVGLPVCVEMCIQALKMTSSDHKDSKSTICKTISCLLPTDLEVKRACQLTEFLLQPTVDSYYAVESLYNEPDQKPEEDGSLPVPNSLRCELLLALKTQWPFDPEFWDWKTLKRNCLALMGEEAAIVSSIDTLNDTDEQEVESALGKLPEYRDLEDFLLTTTNELNEITDEREKNREAKKLREQGFVSARFRNWRAYMQYCVLCDKEFLGHRIVRHAQKHFKDGVYLCPICADSFESREVLEPHVASHVKQSCKERLAAMKAARKVTKPPQSPKSPSKNSKVAAKTSMSPVKIESQTGDQLASPVKVEQTTSDPQISQDCFCPVKNCSKAFKFFRNLMAHVRSHKDDEEAMRFLEIQKQKVVCQYCRRQFVNVRHLNDHLQMHCGSKPYICIQLDCKANFNSNSELLMHRKTHPEFKAQCMFPNCGKVFSEAYLLYDHEAQHYLTYTCQTDNCGKIFYSQSQFLSHQENHCTNDMVINLPITNQNPPVTPNVGTPLESTQSKDDTSSTAVCLDRINSDVYMKEASKENTSPCRSPQAANEPVPVRVKHSIESMLNPVADLAMKEPEKCYTPLTNPTTAPADAKPSPEAPLAHHNVAGQSEIPPEYPVPSATNPVASQQGEGHNNVQGNEFPKAMPQIISPSQIKTEIPSSLQGYPSSTPAVTAGSEENLHCCPYNDCTRAYSTNKSLSRHVKKQHPEIFEDWKLAKKYNKVAKITAKKAPSGPASPNQSQNLGNRPSNQPGILCNKLGMQQMDYPVGCSTSPAQSYPGSMEPVPITPMVNPTLYPSWGSPNNSSGMMQSDMSQSWSSPPMNNCYPDAFNMNDYPSRSYPQWQADPYQTTASLPSDRDNSMAAIHGPSMSQAPSDSSLMSQYVSSSLMLDNGGQMHNGGHQYGLMHAEGSGDGVDVRKNSANMTVQLDNGNSISTIDSLPEGSYHTPYAQSENSCLTQGSSVDIPMKCLSPEAQVALKATNEIIKTENMSTPGYDQMDNSGDGMLSPHSVIHTDFPYDEDCHNAECEVNPVEEKGGDQDTQKGKRSRLSKRTKWPAIIKDGKVICRRCFREFTSTKSLGGHLSKRSQCRPLDEIDLTADLPTSFLDFLNDPHVPDTNGAIYNMSNGDFSQESCSLTTLTSPMALKQEPQNTNIMDYSSSFTVSPENQQEKAVELANPGLAVPYQEDHLMEISHAFQRLDLIEAAQEKMRSALSLEQNVSRCDTAPDIEKSKIPSKSDDKPSEKVPKPFKCDQDDCEYSFMTKEALFKHLIKMHDFSIEMIEELKRTPSKLSPYPCQICPKTFTRTTGLRIHYEKVHRLSKAEMQKLRISARNRRAFRLNKDNVVISNATTDANINRTTRPAAIIPAIKQEPLDIAIAPQTDNENNPEVDQITSPGDAVKEGFTPDVSTVTRLPSPQNYLNDGSLVEVAPVPEGTPEQPNVAVVNQSPDEKQTSNLQEKLSPVSKAKEQRGKSDAALSKVKEPKSSSPTTSASSSPEKPSSSKNTPTKDESQRKEKIQKRLSLKMCDTDNAYSPYRPYRCVHEGCTAAFTIQQNLILHYRAMHQASLPTNKTETDPEKTSVKNGQESSPSIGKDNEVRCQVKNCSRVFMGITRLVQHYLLLHKFTRDKATAMMASMTIGTFSCDRPECALPFNSVEKYIEHIKNYHKEIAISESGSVDPTFRCEYEGCDRVYTTKSNLLRHLIKKHEYVYDPKTSDGRRTKSVGLFPGVNGKENVENKFKMKKKNTKKKEGKSIEHWTSFGKPTLKSHEEASAMCTKKSALQYPCMIIGCDAVERAERNIFKHYTTHGLSERYIEDQRSQFIFCKKYSRARFKDANKSEGASSSSSEETEPEEGEKLTDQKTEEVVDRIGQEDGKLSNDDSAESQASTGTEGGSKRGRPRKPAHPTPACPERMQTLRNRSTVNSSRENSNPGTPTAQEQRDDVVMSGSFKPLGLEDSFLKFLETSETTHSSKRKLNDKSSAELPSKRQQTQKQKSAMKSKITDEFRGCENLVDFRNPLNLKSVSNVKIVMDKTFSDGADLLLKQLQDMRPIVIIKKWLYSGS</sequence>
<dbReference type="GO" id="GO:0003677">
    <property type="term" value="F:DNA binding"/>
    <property type="evidence" value="ECO:0007669"/>
    <property type="project" value="UniProtKB-KW"/>
</dbReference>
<dbReference type="Pfam" id="PF25420">
    <property type="entry name" value="zf-C2H2_ZN292"/>
    <property type="match status" value="1"/>
</dbReference>
<evidence type="ECO:0000256" key="9">
    <source>
        <dbReference type="ARBA" id="ARBA00023125"/>
    </source>
</evidence>
<dbReference type="PROSITE" id="PS50157">
    <property type="entry name" value="ZINC_FINGER_C2H2_2"/>
    <property type="match status" value="9"/>
</dbReference>
<feature type="compositionally biased region" description="Polar residues" evidence="13">
    <location>
        <begin position="621"/>
        <end position="635"/>
    </location>
</feature>
<evidence type="ECO:0000256" key="12">
    <source>
        <dbReference type="PROSITE-ProRule" id="PRU00042"/>
    </source>
</evidence>
<feature type="compositionally biased region" description="Polar residues" evidence="13">
    <location>
        <begin position="1766"/>
        <end position="1781"/>
    </location>
</feature>
<evidence type="ECO:0000256" key="8">
    <source>
        <dbReference type="ARBA" id="ARBA00023015"/>
    </source>
</evidence>
<accession>A0A3B4V0R6</accession>
<comment type="similarity">
    <text evidence="2">Belongs to the krueppel C2H2-type zinc-finger protein family.</text>
</comment>
<evidence type="ECO:0000256" key="6">
    <source>
        <dbReference type="ARBA" id="ARBA00022771"/>
    </source>
</evidence>
<evidence type="ECO:0000256" key="5">
    <source>
        <dbReference type="ARBA" id="ARBA00022737"/>
    </source>
</evidence>
<dbReference type="PROSITE" id="PS00028">
    <property type="entry name" value="ZINC_FINGER_C2H2_1"/>
    <property type="match status" value="11"/>
</dbReference>
<feature type="compositionally biased region" description="Low complexity" evidence="13">
    <location>
        <begin position="1808"/>
        <end position="1828"/>
    </location>
</feature>
<feature type="compositionally biased region" description="Basic and acidic residues" evidence="13">
    <location>
        <begin position="1788"/>
        <end position="1807"/>
    </location>
</feature>
<dbReference type="PANTHER" id="PTHR15507">
    <property type="entry name" value="ZINC FINGER PROTEIN RLF"/>
    <property type="match status" value="1"/>
</dbReference>
<evidence type="ECO:0000256" key="4">
    <source>
        <dbReference type="ARBA" id="ARBA00022723"/>
    </source>
</evidence>
<feature type="domain" description="C2H2-type" evidence="14">
    <location>
        <begin position="781"/>
        <end position="810"/>
    </location>
</feature>
<dbReference type="SUPFAM" id="SSF57667">
    <property type="entry name" value="beta-beta-alpha zinc fingers"/>
    <property type="match status" value="3"/>
</dbReference>
<feature type="compositionally biased region" description="Basic and acidic residues" evidence="13">
    <location>
        <begin position="1353"/>
        <end position="1366"/>
    </location>
</feature>
<dbReference type="InterPro" id="IPR057986">
    <property type="entry name" value="TPR_Rlf/292/654"/>
</dbReference>
<dbReference type="Pfam" id="PF00096">
    <property type="entry name" value="zf-C2H2"/>
    <property type="match status" value="2"/>
</dbReference>
<keyword evidence="3" id="KW-0597">Phosphoprotein</keyword>
<feature type="region of interest" description="Disordered" evidence="13">
    <location>
        <begin position="1751"/>
        <end position="1845"/>
    </location>
</feature>
<feature type="compositionally biased region" description="Basic and acidic residues" evidence="13">
    <location>
        <begin position="2177"/>
        <end position="2201"/>
    </location>
</feature>
<feature type="compositionally biased region" description="Polar residues" evidence="13">
    <location>
        <begin position="1059"/>
        <end position="1075"/>
    </location>
</feature>
<keyword evidence="7" id="KW-0862">Zinc</keyword>
<feature type="region of interest" description="Disordered" evidence="13">
    <location>
        <begin position="1547"/>
        <end position="1571"/>
    </location>
</feature>
<keyword evidence="5" id="KW-0677">Repeat</keyword>
<dbReference type="InterPro" id="IPR013087">
    <property type="entry name" value="Znf_C2H2_type"/>
</dbReference>
<evidence type="ECO:0000256" key="2">
    <source>
        <dbReference type="ARBA" id="ARBA00006991"/>
    </source>
</evidence>
<feature type="compositionally biased region" description="Polar residues" evidence="13">
    <location>
        <begin position="2238"/>
        <end position="2260"/>
    </location>
</feature>
<keyword evidence="6 12" id="KW-0863">Zinc-finger</keyword>
<dbReference type="Proteomes" id="UP000261420">
    <property type="component" value="Unplaced"/>
</dbReference>
<feature type="compositionally biased region" description="Polar residues" evidence="13">
    <location>
        <begin position="944"/>
        <end position="962"/>
    </location>
</feature>
<evidence type="ECO:0000313" key="16">
    <source>
        <dbReference type="Proteomes" id="UP000261420"/>
    </source>
</evidence>
<dbReference type="GO" id="GO:0005634">
    <property type="term" value="C:nucleus"/>
    <property type="evidence" value="ECO:0007669"/>
    <property type="project" value="UniProtKB-SubCell"/>
</dbReference>
<evidence type="ECO:0000256" key="3">
    <source>
        <dbReference type="ARBA" id="ARBA00022553"/>
    </source>
</evidence>
<feature type="compositionally biased region" description="Polar residues" evidence="13">
    <location>
        <begin position="2309"/>
        <end position="2319"/>
    </location>
</feature>
<dbReference type="Pfam" id="PF25580">
    <property type="entry name" value="TPR_Rlf"/>
    <property type="match status" value="1"/>
</dbReference>
<evidence type="ECO:0000259" key="14">
    <source>
        <dbReference type="PROSITE" id="PS50157"/>
    </source>
</evidence>
<evidence type="ECO:0000256" key="13">
    <source>
        <dbReference type="SAM" id="MobiDB-lite"/>
    </source>
</evidence>
<dbReference type="Ensembl" id="ENSSDUT00000024767.1">
    <property type="protein sequence ID" value="ENSSDUP00000024311.1"/>
    <property type="gene ID" value="ENSSDUG00000017666.1"/>
</dbReference>
<feature type="region of interest" description="Disordered" evidence="13">
    <location>
        <begin position="1891"/>
        <end position="1916"/>
    </location>
</feature>
<feature type="compositionally biased region" description="Basic and acidic residues" evidence="13">
    <location>
        <begin position="1550"/>
        <end position="1571"/>
    </location>
</feature>
<keyword evidence="9" id="KW-0238">DNA-binding</keyword>
<dbReference type="STRING" id="41447.ENSSDUP00000024311"/>
<feature type="region of interest" description="Disordered" evidence="13">
    <location>
        <begin position="2289"/>
        <end position="2322"/>
    </location>
</feature>
<comment type="subcellular location">
    <subcellularLocation>
        <location evidence="1">Nucleus</location>
    </subcellularLocation>
</comment>
<reference evidence="15" key="2">
    <citation type="submission" date="2025-09" db="UniProtKB">
        <authorList>
            <consortium name="Ensembl"/>
        </authorList>
    </citation>
    <scope>IDENTIFICATION</scope>
</reference>
<feature type="domain" description="C2H2-type" evidence="14">
    <location>
        <begin position="1617"/>
        <end position="1645"/>
    </location>
</feature>
<dbReference type="GeneID" id="111225592"/>
<dbReference type="Pfam" id="PF26218">
    <property type="entry name" value="zf_C2H2_ZNF292"/>
    <property type="match status" value="2"/>
</dbReference>
<dbReference type="CTD" id="100002269"/>
<reference evidence="15" key="1">
    <citation type="submission" date="2025-08" db="UniProtKB">
        <authorList>
            <consortium name="Ensembl"/>
        </authorList>
    </citation>
    <scope>IDENTIFICATION</scope>
</reference>
<evidence type="ECO:0000256" key="10">
    <source>
        <dbReference type="ARBA" id="ARBA00023163"/>
    </source>
</evidence>
<feature type="compositionally biased region" description="Polar residues" evidence="13">
    <location>
        <begin position="1904"/>
        <end position="1913"/>
    </location>
</feature>
<feature type="domain" description="C2H2-type" evidence="14">
    <location>
        <begin position="2004"/>
        <end position="2029"/>
    </location>
</feature>
<feature type="region of interest" description="Disordered" evidence="13">
    <location>
        <begin position="1353"/>
        <end position="1374"/>
    </location>
</feature>
<feature type="domain" description="C2H2-type" evidence="14">
    <location>
        <begin position="561"/>
        <end position="588"/>
    </location>
</feature>
<keyword evidence="8" id="KW-0805">Transcription regulation</keyword>
<dbReference type="GeneTree" id="ENSGT00950000183034"/>
<dbReference type="InterPro" id="IPR052251">
    <property type="entry name" value="GH-ZnFinger_Regulators"/>
</dbReference>
<feature type="region of interest" description="Disordered" evidence="13">
    <location>
        <begin position="598"/>
        <end position="640"/>
    </location>
</feature>
<keyword evidence="16" id="KW-1185">Reference proteome</keyword>
<dbReference type="GO" id="GO:0008270">
    <property type="term" value="F:zinc ion binding"/>
    <property type="evidence" value="ECO:0007669"/>
    <property type="project" value="UniProtKB-KW"/>
</dbReference>
<keyword evidence="11" id="KW-0539">Nucleus</keyword>
<feature type="domain" description="C2H2-type" evidence="14">
    <location>
        <begin position="1572"/>
        <end position="1597"/>
    </location>
</feature>
<keyword evidence="4" id="KW-0479">Metal-binding</keyword>
<proteinExistence type="inferred from homology"/>
<feature type="domain" description="C2H2-type" evidence="14">
    <location>
        <begin position="1861"/>
        <end position="1891"/>
    </location>
</feature>
<organism evidence="15 16">
    <name type="scientific">Seriola dumerili</name>
    <name type="common">Greater amberjack</name>
    <name type="synonym">Caranx dumerili</name>
    <dbReference type="NCBI Taxonomy" id="41447"/>
    <lineage>
        <taxon>Eukaryota</taxon>
        <taxon>Metazoa</taxon>
        <taxon>Chordata</taxon>
        <taxon>Craniata</taxon>
        <taxon>Vertebrata</taxon>
        <taxon>Euteleostomi</taxon>
        <taxon>Actinopterygii</taxon>
        <taxon>Neopterygii</taxon>
        <taxon>Teleostei</taxon>
        <taxon>Neoteleostei</taxon>
        <taxon>Acanthomorphata</taxon>
        <taxon>Carangaria</taxon>
        <taxon>Carangiformes</taxon>
        <taxon>Carangidae</taxon>
        <taxon>Seriola</taxon>
    </lineage>
</organism>
<dbReference type="SMART" id="SM00355">
    <property type="entry name" value="ZnF_C2H2"/>
    <property type="match status" value="15"/>
</dbReference>